<keyword evidence="2" id="KW-1185">Reference proteome</keyword>
<dbReference type="AlphaFoldDB" id="A0ABD0TU07"/>
<dbReference type="EMBL" id="JANQDX010000022">
    <property type="protein sequence ID" value="KAL0903108.1"/>
    <property type="molecule type" value="Genomic_DNA"/>
</dbReference>
<sequence length="68" mass="7862">MSGNVHVRLREKVDGNGLVVPHSRLQWGLLFFFWGKSHPSLERFSFLLRTQAKAKVMNKGRAQRKLAE</sequence>
<gene>
    <name evidence="1" type="ORF">M5K25_028214</name>
</gene>
<organism evidence="1 2">
    <name type="scientific">Dendrobium thyrsiflorum</name>
    <name type="common">Pinecone-like raceme dendrobium</name>
    <name type="synonym">Orchid</name>
    <dbReference type="NCBI Taxonomy" id="117978"/>
    <lineage>
        <taxon>Eukaryota</taxon>
        <taxon>Viridiplantae</taxon>
        <taxon>Streptophyta</taxon>
        <taxon>Embryophyta</taxon>
        <taxon>Tracheophyta</taxon>
        <taxon>Spermatophyta</taxon>
        <taxon>Magnoliopsida</taxon>
        <taxon>Liliopsida</taxon>
        <taxon>Asparagales</taxon>
        <taxon>Orchidaceae</taxon>
        <taxon>Epidendroideae</taxon>
        <taxon>Malaxideae</taxon>
        <taxon>Dendrobiinae</taxon>
        <taxon>Dendrobium</taxon>
    </lineage>
</organism>
<protein>
    <submittedName>
        <fullName evidence="1">Uncharacterized protein</fullName>
    </submittedName>
</protein>
<name>A0ABD0TU07_DENTH</name>
<evidence type="ECO:0000313" key="1">
    <source>
        <dbReference type="EMBL" id="KAL0903108.1"/>
    </source>
</evidence>
<reference evidence="1 2" key="1">
    <citation type="journal article" date="2024" name="Plant Biotechnol. J.">
        <title>Dendrobium thyrsiflorum genome and its molecular insights into genes involved in important horticultural traits.</title>
        <authorList>
            <person name="Chen B."/>
            <person name="Wang J.Y."/>
            <person name="Zheng P.J."/>
            <person name="Li K.L."/>
            <person name="Liang Y.M."/>
            <person name="Chen X.F."/>
            <person name="Zhang C."/>
            <person name="Zhao X."/>
            <person name="He X."/>
            <person name="Zhang G.Q."/>
            <person name="Liu Z.J."/>
            <person name="Xu Q."/>
        </authorList>
    </citation>
    <scope>NUCLEOTIDE SEQUENCE [LARGE SCALE GENOMIC DNA]</scope>
    <source>
        <strain evidence="1">GZMU011</strain>
    </source>
</reference>
<proteinExistence type="predicted"/>
<dbReference type="Proteomes" id="UP001552299">
    <property type="component" value="Unassembled WGS sequence"/>
</dbReference>
<accession>A0ABD0TU07</accession>
<evidence type="ECO:0000313" key="2">
    <source>
        <dbReference type="Proteomes" id="UP001552299"/>
    </source>
</evidence>
<comment type="caution">
    <text evidence="1">The sequence shown here is derived from an EMBL/GenBank/DDBJ whole genome shotgun (WGS) entry which is preliminary data.</text>
</comment>